<evidence type="ECO:0000313" key="2">
    <source>
        <dbReference type="Proteomes" id="UP001442494"/>
    </source>
</evidence>
<gene>
    <name evidence="1" type="ORF">NDI37_11445</name>
</gene>
<sequence length="63" mass="6967">MDFLFCTMKASCRYGWVRNAESNTLQEGTIKQSNEIEGVPLRKPTSTFKGIGRGWVPETGNGA</sequence>
<name>A0ABV0JNV0_9CYAN</name>
<keyword evidence="2" id="KW-1185">Reference proteome</keyword>
<dbReference type="EMBL" id="JAMPKK010000021">
    <property type="protein sequence ID" value="MEP0865082.1"/>
    <property type="molecule type" value="Genomic_DNA"/>
</dbReference>
<organism evidence="1 2">
    <name type="scientific">Funiculus sociatus GB2-A5</name>
    <dbReference type="NCBI Taxonomy" id="2933946"/>
    <lineage>
        <taxon>Bacteria</taxon>
        <taxon>Bacillati</taxon>
        <taxon>Cyanobacteriota</taxon>
        <taxon>Cyanophyceae</taxon>
        <taxon>Coleofasciculales</taxon>
        <taxon>Coleofasciculaceae</taxon>
        <taxon>Funiculus</taxon>
    </lineage>
</organism>
<accession>A0ABV0JNV0</accession>
<comment type="caution">
    <text evidence="1">The sequence shown here is derived from an EMBL/GenBank/DDBJ whole genome shotgun (WGS) entry which is preliminary data.</text>
</comment>
<reference evidence="1 2" key="1">
    <citation type="submission" date="2022-04" db="EMBL/GenBank/DDBJ databases">
        <title>Positive selection, recombination, and allopatry shape intraspecific diversity of widespread and dominant cyanobacteria.</title>
        <authorList>
            <person name="Wei J."/>
            <person name="Shu W."/>
            <person name="Hu C."/>
        </authorList>
    </citation>
    <scope>NUCLEOTIDE SEQUENCE [LARGE SCALE GENOMIC DNA]</scope>
    <source>
        <strain evidence="1 2">GB2-A5</strain>
    </source>
</reference>
<protein>
    <submittedName>
        <fullName evidence="1">Uncharacterized protein</fullName>
    </submittedName>
</protein>
<proteinExistence type="predicted"/>
<dbReference type="RefSeq" id="WP_190423345.1">
    <property type="nucleotide sequence ID" value="NZ_JAMPKK010000021.1"/>
</dbReference>
<evidence type="ECO:0000313" key="1">
    <source>
        <dbReference type="EMBL" id="MEP0865082.1"/>
    </source>
</evidence>
<dbReference type="Proteomes" id="UP001442494">
    <property type="component" value="Unassembled WGS sequence"/>
</dbReference>